<keyword evidence="1" id="KW-0812">Transmembrane</keyword>
<accession>A0A4Z0BL42</accession>
<reference evidence="2 3" key="1">
    <citation type="submission" date="2019-03" db="EMBL/GenBank/DDBJ databases">
        <title>Ramlibacter sp. 18x22-1, whole genome shotgun sequence.</title>
        <authorList>
            <person name="Zhang X."/>
            <person name="Feng G."/>
            <person name="Zhu H."/>
        </authorList>
    </citation>
    <scope>NUCLEOTIDE SEQUENCE [LARGE SCALE GENOMIC DNA]</scope>
    <source>
        <strain evidence="2 3">18x22-1</strain>
    </source>
</reference>
<dbReference type="RefSeq" id="WP_135250231.1">
    <property type="nucleotide sequence ID" value="NZ_SMLK01000004.1"/>
</dbReference>
<evidence type="ECO:0000313" key="2">
    <source>
        <dbReference type="EMBL" id="TFZ00047.1"/>
    </source>
</evidence>
<organism evidence="2 3">
    <name type="scientific">Ramlibacter humi</name>
    <dbReference type="NCBI Taxonomy" id="2530451"/>
    <lineage>
        <taxon>Bacteria</taxon>
        <taxon>Pseudomonadati</taxon>
        <taxon>Pseudomonadota</taxon>
        <taxon>Betaproteobacteria</taxon>
        <taxon>Burkholderiales</taxon>
        <taxon>Comamonadaceae</taxon>
        <taxon>Ramlibacter</taxon>
    </lineage>
</organism>
<feature type="transmembrane region" description="Helical" evidence="1">
    <location>
        <begin position="12"/>
        <end position="33"/>
    </location>
</feature>
<comment type="caution">
    <text evidence="2">The sequence shown here is derived from an EMBL/GenBank/DDBJ whole genome shotgun (WGS) entry which is preliminary data.</text>
</comment>
<keyword evidence="1" id="KW-1133">Transmembrane helix</keyword>
<dbReference type="Proteomes" id="UP000297839">
    <property type="component" value="Unassembled WGS sequence"/>
</dbReference>
<keyword evidence="1" id="KW-0472">Membrane</keyword>
<dbReference type="AlphaFoldDB" id="A0A4Z0BL42"/>
<dbReference type="EMBL" id="SMLK01000004">
    <property type="protein sequence ID" value="TFZ00047.1"/>
    <property type="molecule type" value="Genomic_DNA"/>
</dbReference>
<proteinExistence type="predicted"/>
<protein>
    <submittedName>
        <fullName evidence="2">Uncharacterized protein</fullName>
    </submittedName>
</protein>
<feature type="transmembrane region" description="Helical" evidence="1">
    <location>
        <begin position="68"/>
        <end position="89"/>
    </location>
</feature>
<name>A0A4Z0BL42_9BURK</name>
<evidence type="ECO:0000313" key="3">
    <source>
        <dbReference type="Proteomes" id="UP000297839"/>
    </source>
</evidence>
<sequence length="139" mass="14219">MTDTVPHGGRQALSLAASTLLLATLAFAAWMALDFGSDARDVVLLAGIALVVLAAVPLLAAVRGSLRWAAGAYALGTLAALACFAVGMARELDLDDGPDEPGSGEAVQRVASAGRESADLLHAADRHAPGAHRQRHSKD</sequence>
<feature type="transmembrane region" description="Helical" evidence="1">
    <location>
        <begin position="42"/>
        <end position="62"/>
    </location>
</feature>
<gene>
    <name evidence="2" type="ORF">EZ216_13120</name>
</gene>
<keyword evidence="3" id="KW-1185">Reference proteome</keyword>
<evidence type="ECO:0000256" key="1">
    <source>
        <dbReference type="SAM" id="Phobius"/>
    </source>
</evidence>